<feature type="compositionally biased region" description="Basic and acidic residues" evidence="1">
    <location>
        <begin position="549"/>
        <end position="571"/>
    </location>
</feature>
<dbReference type="PANTHER" id="PTHR33087:SF31">
    <property type="entry name" value="OS06G0482850 PROTEIN"/>
    <property type="match status" value="1"/>
</dbReference>
<dbReference type="OrthoDB" id="696926at2759"/>
<proteinExistence type="predicted"/>
<feature type="region of interest" description="Disordered" evidence="1">
    <location>
        <begin position="508"/>
        <end position="646"/>
    </location>
</feature>
<dbReference type="InterPro" id="IPR053253">
    <property type="entry name" value="Sex_diff_modulator"/>
</dbReference>
<reference evidence="4" key="1">
    <citation type="journal article" date="2019" name="Nat. Commun.">
        <title>The genome of broomcorn millet.</title>
        <authorList>
            <person name="Zou C."/>
            <person name="Miki D."/>
            <person name="Li D."/>
            <person name="Tang Q."/>
            <person name="Xiao L."/>
            <person name="Rajput S."/>
            <person name="Deng P."/>
            <person name="Jia W."/>
            <person name="Huang R."/>
            <person name="Zhang M."/>
            <person name="Sun Y."/>
            <person name="Hu J."/>
            <person name="Fu X."/>
            <person name="Schnable P.S."/>
            <person name="Li F."/>
            <person name="Zhang H."/>
            <person name="Feng B."/>
            <person name="Zhu X."/>
            <person name="Liu R."/>
            <person name="Schnable J.C."/>
            <person name="Zhu J.-K."/>
            <person name="Zhang H."/>
        </authorList>
    </citation>
    <scope>NUCLEOTIDE SEQUENCE [LARGE SCALE GENOMIC DNA]</scope>
</reference>
<feature type="domain" description="CCHC-type" evidence="2">
    <location>
        <begin position="215"/>
        <end position="231"/>
    </location>
</feature>
<organism evidence="3 4">
    <name type="scientific">Panicum miliaceum</name>
    <name type="common">Proso millet</name>
    <name type="synonym">Broomcorn millet</name>
    <dbReference type="NCBI Taxonomy" id="4540"/>
    <lineage>
        <taxon>Eukaryota</taxon>
        <taxon>Viridiplantae</taxon>
        <taxon>Streptophyta</taxon>
        <taxon>Embryophyta</taxon>
        <taxon>Tracheophyta</taxon>
        <taxon>Spermatophyta</taxon>
        <taxon>Magnoliopsida</taxon>
        <taxon>Liliopsida</taxon>
        <taxon>Poales</taxon>
        <taxon>Poaceae</taxon>
        <taxon>PACMAD clade</taxon>
        <taxon>Panicoideae</taxon>
        <taxon>Panicodae</taxon>
        <taxon>Paniceae</taxon>
        <taxon>Panicinae</taxon>
        <taxon>Panicum</taxon>
        <taxon>Panicum sect. Panicum</taxon>
    </lineage>
</organism>
<dbReference type="PANTHER" id="PTHR33087">
    <property type="entry name" value="OS07G0539200 PROTEIN"/>
    <property type="match status" value="1"/>
</dbReference>
<feature type="region of interest" description="Disordered" evidence="1">
    <location>
        <begin position="139"/>
        <end position="160"/>
    </location>
</feature>
<dbReference type="AlphaFoldDB" id="A0A3L6TF79"/>
<sequence>MGSPPSTGGGSPVKPGLSTPPTKAAGDPPAARSPSTPPPQLAGDPPVASVSTSSPKPCGVPPAATATPGPEEQVDYSYSDTEVEGSPADRILKTADILEEGESQDVGERRQLRSVVVKPTTHRVSYKEALTGARTFKPRFNEETTGGGGGGGGVWSVERRRQRGSRATVWARLGRTASIHDRLGEREWPIKERLGPCSPPVGSLLLLLRAKAVDRCFNCFARDHRIAQCRDPPRCILCSRSGHKARYCKAAVTRGGQVSGAHSAAGSVRRGEPKATKAAMEEFIPGEPDRRPEKVVACAGRTAAIREAERDVMLHTLLGVQLDARVALNCDVIGRDALQQLRIPEYALSVSKVKAATFLLRFERPEQRNAALGRGLLAVGRTQLHVMPWTRQFGAASSKLKYRVRVCIEGVPAHAAQVEPITKLFPSSTFVEKIDSGMNTEDERACVCVWVWTPNPDEIAKEGVLWLEEPFEFTGEYMELPKLRNEEVGMLDYKVILHIDRLVDYTPPARSSSWKSYESDVSGIPSDDSVDEEWPAKHSSVWHLGVPDGRPDPRRVSVHDRLGGRRRDRSPPGDGNGGLKQFPPASWHDIGRGRGGRDGAGCSRHGGFGHQQGGGYRRRDAGREVAGEGEGDGGNRTGGAVQQGAGKLASIPEKIVSHADPKGPEPFCLSGERIDNEVEEASDGDILSSSGMARLVQETVQDLCAALAVQHGQHGLDNFLEADPMREEAVGGFDQIETTPVDTGSQDDRSDDPCLSGPDGEGADGPQLVQEYVQGPQEIAGPEEVNPENIVVGGLSSMGRVATELSVHDMQKSQAQEDGEHAAALPFTKKLAKPILDTPPAKKVCSDKQVSAPQDSKRRSTRLANKPKSDLTAEQQATALLMKKCGALGETSKQGSATVEEFTKQFVGPLQDDTVSGCRELFGLPDEEGADPLSAIAIHAEA</sequence>
<dbReference type="Proteomes" id="UP000275267">
    <property type="component" value="Unassembled WGS sequence"/>
</dbReference>
<feature type="compositionally biased region" description="Basic and acidic residues" evidence="1">
    <location>
        <begin position="617"/>
        <end position="626"/>
    </location>
</feature>
<dbReference type="EMBL" id="PQIB02000001">
    <property type="protein sequence ID" value="RLN38860.1"/>
    <property type="molecule type" value="Genomic_DNA"/>
</dbReference>
<gene>
    <name evidence="3" type="ORF">C2845_PM01G27360</name>
</gene>
<feature type="domain" description="CCHC-type" evidence="2">
    <location>
        <begin position="234"/>
        <end position="250"/>
    </location>
</feature>
<comment type="caution">
    <text evidence="3">The sequence shown here is derived from an EMBL/GenBank/DDBJ whole genome shotgun (WGS) entry which is preliminary data.</text>
</comment>
<feature type="region of interest" description="Disordered" evidence="1">
    <location>
        <begin position="737"/>
        <end position="767"/>
    </location>
</feature>
<feature type="compositionally biased region" description="Gly residues" evidence="1">
    <location>
        <begin position="604"/>
        <end position="615"/>
    </location>
</feature>
<dbReference type="SUPFAM" id="SSF57756">
    <property type="entry name" value="Retrovirus zinc finger-like domains"/>
    <property type="match status" value="1"/>
</dbReference>
<evidence type="ECO:0000259" key="2">
    <source>
        <dbReference type="SMART" id="SM00343"/>
    </source>
</evidence>
<evidence type="ECO:0000313" key="3">
    <source>
        <dbReference type="EMBL" id="RLN38860.1"/>
    </source>
</evidence>
<dbReference type="Gene3D" id="4.10.60.10">
    <property type="entry name" value="Zinc finger, CCHC-type"/>
    <property type="match status" value="1"/>
</dbReference>
<name>A0A3L6TF79_PANMI</name>
<feature type="compositionally biased region" description="Gly residues" evidence="1">
    <location>
        <begin position="145"/>
        <end position="154"/>
    </location>
</feature>
<dbReference type="InterPro" id="IPR036875">
    <property type="entry name" value="Znf_CCHC_sf"/>
</dbReference>
<evidence type="ECO:0000256" key="1">
    <source>
        <dbReference type="SAM" id="MobiDB-lite"/>
    </source>
</evidence>
<feature type="compositionally biased region" description="Low complexity" evidence="1">
    <location>
        <begin position="1"/>
        <end position="16"/>
    </location>
</feature>
<dbReference type="SMART" id="SM00343">
    <property type="entry name" value="ZnF_C2HC"/>
    <property type="match status" value="2"/>
</dbReference>
<feature type="region of interest" description="Disordered" evidence="1">
    <location>
        <begin position="838"/>
        <end position="872"/>
    </location>
</feature>
<dbReference type="GO" id="GO:0003676">
    <property type="term" value="F:nucleic acid binding"/>
    <property type="evidence" value="ECO:0007669"/>
    <property type="project" value="InterPro"/>
</dbReference>
<accession>A0A3L6TF79</accession>
<dbReference type="GO" id="GO:0008270">
    <property type="term" value="F:zinc ion binding"/>
    <property type="evidence" value="ECO:0007669"/>
    <property type="project" value="InterPro"/>
</dbReference>
<evidence type="ECO:0000313" key="4">
    <source>
        <dbReference type="Proteomes" id="UP000275267"/>
    </source>
</evidence>
<keyword evidence="4" id="KW-1185">Reference proteome</keyword>
<dbReference type="InterPro" id="IPR001878">
    <property type="entry name" value="Znf_CCHC"/>
</dbReference>
<protein>
    <recommendedName>
        <fullName evidence="2">CCHC-type domain-containing protein</fullName>
    </recommendedName>
</protein>
<feature type="region of interest" description="Disordered" evidence="1">
    <location>
        <begin position="1"/>
        <end position="87"/>
    </location>
</feature>